<evidence type="ECO:0000256" key="1">
    <source>
        <dbReference type="SAM" id="SignalP"/>
    </source>
</evidence>
<keyword evidence="3" id="KW-1185">Reference proteome</keyword>
<dbReference type="EMBL" id="JARJLG010000001">
    <property type="protein sequence ID" value="KAJ7785297.1"/>
    <property type="molecule type" value="Genomic_DNA"/>
</dbReference>
<dbReference type="Proteomes" id="UP001215280">
    <property type="component" value="Unassembled WGS sequence"/>
</dbReference>
<reference evidence="2" key="1">
    <citation type="submission" date="2023-03" db="EMBL/GenBank/DDBJ databases">
        <title>Massive genome expansion in bonnet fungi (Mycena s.s.) driven by repeated elements and novel gene families across ecological guilds.</title>
        <authorList>
            <consortium name="Lawrence Berkeley National Laboratory"/>
            <person name="Harder C.B."/>
            <person name="Miyauchi S."/>
            <person name="Viragh M."/>
            <person name="Kuo A."/>
            <person name="Thoen E."/>
            <person name="Andreopoulos B."/>
            <person name="Lu D."/>
            <person name="Skrede I."/>
            <person name="Drula E."/>
            <person name="Henrissat B."/>
            <person name="Morin E."/>
            <person name="Kohler A."/>
            <person name="Barry K."/>
            <person name="LaButti K."/>
            <person name="Morin E."/>
            <person name="Salamov A."/>
            <person name="Lipzen A."/>
            <person name="Mereny Z."/>
            <person name="Hegedus B."/>
            <person name="Baldrian P."/>
            <person name="Stursova M."/>
            <person name="Weitz H."/>
            <person name="Taylor A."/>
            <person name="Grigoriev I.V."/>
            <person name="Nagy L.G."/>
            <person name="Martin F."/>
            <person name="Kauserud H."/>
        </authorList>
    </citation>
    <scope>NUCLEOTIDE SEQUENCE</scope>
    <source>
        <strain evidence="2">CBHHK188m</strain>
    </source>
</reference>
<feature type="chain" id="PRO_5042093580" description="Membrane-associated protein" evidence="1">
    <location>
        <begin position="20"/>
        <end position="204"/>
    </location>
</feature>
<keyword evidence="1" id="KW-0732">Signal</keyword>
<organism evidence="2 3">
    <name type="scientific">Mycena maculata</name>
    <dbReference type="NCBI Taxonomy" id="230809"/>
    <lineage>
        <taxon>Eukaryota</taxon>
        <taxon>Fungi</taxon>
        <taxon>Dikarya</taxon>
        <taxon>Basidiomycota</taxon>
        <taxon>Agaricomycotina</taxon>
        <taxon>Agaricomycetes</taxon>
        <taxon>Agaricomycetidae</taxon>
        <taxon>Agaricales</taxon>
        <taxon>Marasmiineae</taxon>
        <taxon>Mycenaceae</taxon>
        <taxon>Mycena</taxon>
    </lineage>
</organism>
<feature type="signal peptide" evidence="1">
    <location>
        <begin position="1"/>
        <end position="19"/>
    </location>
</feature>
<comment type="caution">
    <text evidence="2">The sequence shown here is derived from an EMBL/GenBank/DDBJ whole genome shotgun (WGS) entry which is preliminary data.</text>
</comment>
<evidence type="ECO:0000313" key="3">
    <source>
        <dbReference type="Proteomes" id="UP001215280"/>
    </source>
</evidence>
<dbReference type="AlphaFoldDB" id="A0AAD7P2T7"/>
<evidence type="ECO:0008006" key="4">
    <source>
        <dbReference type="Google" id="ProtNLM"/>
    </source>
</evidence>
<accession>A0AAD7P2T7</accession>
<gene>
    <name evidence="2" type="ORF">DFH07DRAFT_948372</name>
</gene>
<sequence length="204" mass="21532">MLKALISLAIVVSTALVNACGQCQQSAGYLGAFNASTANFAVAVATTLGDTGIFMLDTSGNTLHYLSIVTFSNKCDDGGPVFVQILSPVDPAVGYVSLVAGADFLCISYSRNHEDQGSYGNLKTFCGKSMTFALGTAVSQQVLLPTWMSLHALMGGVYIRGLHTSLLVVQDSTFNRLLATPNPATYSAFYLGATVQQVHLSLFI</sequence>
<evidence type="ECO:0000313" key="2">
    <source>
        <dbReference type="EMBL" id="KAJ7785297.1"/>
    </source>
</evidence>
<protein>
    <recommendedName>
        <fullName evidence="4">Membrane-associated protein</fullName>
    </recommendedName>
</protein>
<name>A0AAD7P2T7_9AGAR</name>
<proteinExistence type="predicted"/>